<dbReference type="Pfam" id="PF02565">
    <property type="entry name" value="RecO_C"/>
    <property type="match status" value="1"/>
</dbReference>
<evidence type="ECO:0000256" key="1">
    <source>
        <dbReference type="ARBA" id="ARBA00007452"/>
    </source>
</evidence>
<dbReference type="Gene3D" id="6.20.220.20">
    <property type="entry name" value="Recombination protein O, zinc-binding domain"/>
    <property type="match status" value="1"/>
</dbReference>
<dbReference type="SUPFAM" id="SSF50249">
    <property type="entry name" value="Nucleic acid-binding proteins"/>
    <property type="match status" value="1"/>
</dbReference>
<dbReference type="InterPro" id="IPR042242">
    <property type="entry name" value="RecO_C"/>
</dbReference>
<dbReference type="GO" id="GO:0043590">
    <property type="term" value="C:bacterial nucleoid"/>
    <property type="evidence" value="ECO:0007669"/>
    <property type="project" value="TreeGrafter"/>
</dbReference>
<feature type="domain" description="DNA replication/recombination mediator RecO N-terminal" evidence="8">
    <location>
        <begin position="8"/>
        <end position="77"/>
    </location>
</feature>
<evidence type="ECO:0000256" key="4">
    <source>
        <dbReference type="ARBA" id="ARBA00023172"/>
    </source>
</evidence>
<keyword evidence="5 7" id="KW-0234">DNA repair</keyword>
<dbReference type="AlphaFoldDB" id="C7XU05"/>
<evidence type="ECO:0000256" key="6">
    <source>
        <dbReference type="ARBA" id="ARBA00033409"/>
    </source>
</evidence>
<keyword evidence="4 7" id="KW-0233">DNA recombination</keyword>
<evidence type="ECO:0000313" key="9">
    <source>
        <dbReference type="EMBL" id="EEU30766.1"/>
    </source>
</evidence>
<accession>C7XU05</accession>
<dbReference type="HAMAP" id="MF_00201">
    <property type="entry name" value="RecO"/>
    <property type="match status" value="1"/>
</dbReference>
<dbReference type="GO" id="GO:0006302">
    <property type="term" value="P:double-strand break repair"/>
    <property type="evidence" value="ECO:0007669"/>
    <property type="project" value="TreeGrafter"/>
</dbReference>
<dbReference type="OrthoDB" id="9797083at2"/>
<evidence type="ECO:0000256" key="3">
    <source>
        <dbReference type="ARBA" id="ARBA00022763"/>
    </source>
</evidence>
<dbReference type="HOGENOM" id="CLU_066632_4_0_9"/>
<evidence type="ECO:0000256" key="7">
    <source>
        <dbReference type="HAMAP-Rule" id="MF_00201"/>
    </source>
</evidence>
<dbReference type="InterPro" id="IPR037278">
    <property type="entry name" value="ARFGAP/RecO"/>
</dbReference>
<dbReference type="EMBL" id="GG698802">
    <property type="protein sequence ID" value="EEU30766.1"/>
    <property type="molecule type" value="Genomic_DNA"/>
</dbReference>
<dbReference type="GO" id="GO:0006310">
    <property type="term" value="P:DNA recombination"/>
    <property type="evidence" value="ECO:0007669"/>
    <property type="project" value="UniProtKB-UniRule"/>
</dbReference>
<dbReference type="Proteomes" id="UP000003987">
    <property type="component" value="Unassembled WGS sequence"/>
</dbReference>
<dbReference type="eggNOG" id="COG1381">
    <property type="taxonomic scope" value="Bacteria"/>
</dbReference>
<gene>
    <name evidence="7 9" type="primary">recO</name>
    <name evidence="9" type="ORF">HMPREF0501_00171</name>
</gene>
<dbReference type="Gene3D" id="2.40.50.140">
    <property type="entry name" value="Nucleic acid-binding proteins"/>
    <property type="match status" value="1"/>
</dbReference>
<dbReference type="STRING" id="575594.HMPREF0501_00171"/>
<proteinExistence type="inferred from homology"/>
<dbReference type="RefSeq" id="WP_006915910.1">
    <property type="nucleotide sequence ID" value="NZ_GG698802.1"/>
</dbReference>
<keyword evidence="10" id="KW-1185">Reference proteome</keyword>
<dbReference type="NCBIfam" id="TIGR00613">
    <property type="entry name" value="reco"/>
    <property type="match status" value="1"/>
</dbReference>
<dbReference type="Gene3D" id="1.20.1440.120">
    <property type="entry name" value="Recombination protein O, C-terminal domain"/>
    <property type="match status" value="1"/>
</dbReference>
<dbReference type="PANTHER" id="PTHR33991">
    <property type="entry name" value="DNA REPAIR PROTEIN RECO"/>
    <property type="match status" value="1"/>
</dbReference>
<dbReference type="SUPFAM" id="SSF57863">
    <property type="entry name" value="ArfGap/RecO-like zinc finger"/>
    <property type="match status" value="1"/>
</dbReference>
<evidence type="ECO:0000259" key="8">
    <source>
        <dbReference type="Pfam" id="PF11967"/>
    </source>
</evidence>
<organism evidence="9 10">
    <name type="scientific">Limosilactobacillus coleohominis 101-4-CHN</name>
    <dbReference type="NCBI Taxonomy" id="575594"/>
    <lineage>
        <taxon>Bacteria</taxon>
        <taxon>Bacillati</taxon>
        <taxon>Bacillota</taxon>
        <taxon>Bacilli</taxon>
        <taxon>Lactobacillales</taxon>
        <taxon>Lactobacillaceae</taxon>
        <taxon>Limosilactobacillus</taxon>
    </lineage>
</organism>
<dbReference type="InterPro" id="IPR022572">
    <property type="entry name" value="DNA_rep/recomb_RecO_N"/>
</dbReference>
<sequence>MARINEPFNGIIMNRRDYRERDQLVKILTDKQGPSMFLVRGARRKNFKMAADILPFTHGRYVSWLSSDRLNYIVAAQETHQFRNIGDDITANAYATFILELVDRAFEDGHDIGAWYGQILAALHLINDGQDPQVIANVLEVQLLGRFGVMPEWRHCVICGQNQKLMDYSEAYGGLLCVNHWDHDPHRLHLDAKTINYLRFFATLNLQKVDQVQVDQLVKRNLRWALDKIYGDQVGLRLRSKRFIDQMSDWTEELKKWRQ</sequence>
<comment type="function">
    <text evidence="7">Involved in DNA repair and RecF pathway recombination.</text>
</comment>
<reference evidence="9 10" key="1">
    <citation type="submission" date="2009-06" db="EMBL/GenBank/DDBJ databases">
        <title>The Genome Sequence of Lactobacillus coleohominis strain 101-4-CHN.</title>
        <authorList>
            <consortium name="The Broad Institute Genome Sequencing Platform"/>
            <person name="Ward D."/>
            <person name="Young S.K."/>
            <person name="Zeng Q."/>
            <person name="Koehrsen M."/>
            <person name="Alvarado L."/>
            <person name="Berlin A."/>
            <person name="Borenstein D."/>
            <person name="Chen Z."/>
            <person name="Engels R."/>
            <person name="Freedman E."/>
            <person name="Gellesch M."/>
            <person name="Goldberg J."/>
            <person name="Griggs A."/>
            <person name="Gujja S."/>
            <person name="Heiman D."/>
            <person name="Hepburn T."/>
            <person name="Howarth C."/>
            <person name="Jen D."/>
            <person name="Larson L."/>
            <person name="Lewis B."/>
            <person name="Mehta T."/>
            <person name="Park D."/>
            <person name="Pearson M."/>
            <person name="Roberts A."/>
            <person name="Saif S."/>
            <person name="Shea T."/>
            <person name="Shenoy N."/>
            <person name="Sisk P."/>
            <person name="Stolte C."/>
            <person name="Sykes S."/>
            <person name="Walk T."/>
            <person name="White J."/>
            <person name="Yandava C."/>
            <person name="Liu Y."/>
            <person name="Xu Q."/>
            <person name="Lander E."/>
            <person name="Nusbaum C."/>
            <person name="Galagan J."/>
            <person name="Birren B."/>
        </authorList>
    </citation>
    <scope>NUCLEOTIDE SEQUENCE [LARGE SCALE GENOMIC DNA]</scope>
    <source>
        <strain evidence="9 10">101-4-CHN</strain>
    </source>
</reference>
<protein>
    <recommendedName>
        <fullName evidence="2 7">DNA repair protein RecO</fullName>
    </recommendedName>
    <alternativeName>
        <fullName evidence="6 7">Recombination protein O</fullName>
    </alternativeName>
</protein>
<dbReference type="InterPro" id="IPR012340">
    <property type="entry name" value="NA-bd_OB-fold"/>
</dbReference>
<keyword evidence="3 7" id="KW-0227">DNA damage</keyword>
<comment type="similarity">
    <text evidence="1 7">Belongs to the RecO family.</text>
</comment>
<evidence type="ECO:0000313" key="10">
    <source>
        <dbReference type="Proteomes" id="UP000003987"/>
    </source>
</evidence>
<dbReference type="PANTHER" id="PTHR33991:SF1">
    <property type="entry name" value="DNA REPAIR PROTEIN RECO"/>
    <property type="match status" value="1"/>
</dbReference>
<name>C7XU05_9LACO</name>
<evidence type="ECO:0000256" key="2">
    <source>
        <dbReference type="ARBA" id="ARBA00021310"/>
    </source>
</evidence>
<evidence type="ECO:0000256" key="5">
    <source>
        <dbReference type="ARBA" id="ARBA00023204"/>
    </source>
</evidence>
<dbReference type="InterPro" id="IPR003717">
    <property type="entry name" value="RecO"/>
</dbReference>
<dbReference type="Pfam" id="PF11967">
    <property type="entry name" value="RecO_N"/>
    <property type="match status" value="1"/>
</dbReference>